<feature type="chain" id="PRO_5039033863" description="SGNH hydrolase-type esterase domain-containing protein" evidence="1">
    <location>
        <begin position="18"/>
        <end position="356"/>
    </location>
</feature>
<dbReference type="SUPFAM" id="SSF52266">
    <property type="entry name" value="SGNH hydrolase"/>
    <property type="match status" value="1"/>
</dbReference>
<reference evidence="3 4" key="1">
    <citation type="submission" date="2018-10" db="EMBL/GenBank/DDBJ databases">
        <title>Marmoricola sp. 4Q3S-7 whole genome shotgun sequence.</title>
        <authorList>
            <person name="Li F."/>
        </authorList>
    </citation>
    <scope>NUCLEOTIDE SEQUENCE [LARGE SCALE GENOMIC DNA]</scope>
    <source>
        <strain evidence="3 4">4Q3S-7</strain>
    </source>
</reference>
<protein>
    <recommendedName>
        <fullName evidence="2">SGNH hydrolase-type esterase domain-containing protein</fullName>
    </recommendedName>
</protein>
<dbReference type="InterPro" id="IPR013830">
    <property type="entry name" value="SGNH_hydro"/>
</dbReference>
<dbReference type="EMBL" id="RDBE01000008">
    <property type="protein sequence ID" value="RLV48646.1"/>
    <property type="molecule type" value="Genomic_DNA"/>
</dbReference>
<sequence length="356" mass="38959">MKRVVRGGIGVAVLATAAFSVTVAGVDGSAHQEPQRVASTSVPHHPKLRVLMAGDSITQGFNGDYTWRFRLWQEFRRQHVPVNFVGSRHLPFVQEGFDTSSYADPHFDTDHFAITGTMLSSLAARIRGEVTRERPDVLVLEAGVNDLLHGRTPEQTDQALREAITQARAAAPDLKIVVLPVLGVQRSRPVDIHEQIRAYDALLRATVSELSTTTSPVVIAHTRDGWDVERDTYAGLHPNPTGEALIAGHVAEALVSLGVLTEEPGSAPDDVWRRNLEAVVADEGGRAVVTWDTQALTGARLRWREAGGVWRVVPRDVADGHFETRLLAAGTYEFQLQAVRKRMISPYGPTTTLTVP</sequence>
<dbReference type="OrthoDB" id="5168887at2"/>
<dbReference type="Proteomes" id="UP000281708">
    <property type="component" value="Unassembled WGS sequence"/>
</dbReference>
<keyword evidence="1" id="KW-0732">Signal</keyword>
<evidence type="ECO:0000256" key="1">
    <source>
        <dbReference type="SAM" id="SignalP"/>
    </source>
</evidence>
<proteinExistence type="predicted"/>
<dbReference type="GO" id="GO:0004622">
    <property type="term" value="F:phosphatidylcholine lysophospholipase activity"/>
    <property type="evidence" value="ECO:0007669"/>
    <property type="project" value="TreeGrafter"/>
</dbReference>
<dbReference type="InterPro" id="IPR051532">
    <property type="entry name" value="Ester_Hydrolysis_Enzymes"/>
</dbReference>
<evidence type="ECO:0000313" key="3">
    <source>
        <dbReference type="EMBL" id="RLV48646.1"/>
    </source>
</evidence>
<dbReference type="Pfam" id="PF13472">
    <property type="entry name" value="Lipase_GDSL_2"/>
    <property type="match status" value="1"/>
</dbReference>
<evidence type="ECO:0000259" key="2">
    <source>
        <dbReference type="Pfam" id="PF13472"/>
    </source>
</evidence>
<dbReference type="RefSeq" id="WP_121806608.1">
    <property type="nucleotide sequence ID" value="NZ_RDBE01000008.1"/>
</dbReference>
<comment type="caution">
    <text evidence="3">The sequence shown here is derived from an EMBL/GenBank/DDBJ whole genome shotgun (WGS) entry which is preliminary data.</text>
</comment>
<feature type="signal peptide" evidence="1">
    <location>
        <begin position="1"/>
        <end position="17"/>
    </location>
</feature>
<dbReference type="InterPro" id="IPR036514">
    <property type="entry name" value="SGNH_hydro_sf"/>
</dbReference>
<dbReference type="PANTHER" id="PTHR30383">
    <property type="entry name" value="THIOESTERASE 1/PROTEASE 1/LYSOPHOSPHOLIPASE L1"/>
    <property type="match status" value="1"/>
</dbReference>
<dbReference type="AlphaFoldDB" id="A0A3L8NZL7"/>
<gene>
    <name evidence="3" type="ORF">D9V37_12940</name>
</gene>
<name>A0A3L8NZL7_9ACTN</name>
<evidence type="ECO:0000313" key="4">
    <source>
        <dbReference type="Proteomes" id="UP000281708"/>
    </source>
</evidence>
<dbReference type="Gene3D" id="3.40.50.1110">
    <property type="entry name" value="SGNH hydrolase"/>
    <property type="match status" value="1"/>
</dbReference>
<feature type="domain" description="SGNH hydrolase-type esterase" evidence="2">
    <location>
        <begin position="54"/>
        <end position="244"/>
    </location>
</feature>
<dbReference type="PANTHER" id="PTHR30383:SF5">
    <property type="entry name" value="SGNH HYDROLASE-TYPE ESTERASE DOMAIN-CONTAINING PROTEIN"/>
    <property type="match status" value="1"/>
</dbReference>
<organism evidence="3 4">
    <name type="scientific">Nocardioides mangrovicus</name>
    <dbReference type="NCBI Taxonomy" id="2478913"/>
    <lineage>
        <taxon>Bacteria</taxon>
        <taxon>Bacillati</taxon>
        <taxon>Actinomycetota</taxon>
        <taxon>Actinomycetes</taxon>
        <taxon>Propionibacteriales</taxon>
        <taxon>Nocardioidaceae</taxon>
        <taxon>Nocardioides</taxon>
    </lineage>
</organism>
<accession>A0A3L8NZL7</accession>
<keyword evidence="4" id="KW-1185">Reference proteome</keyword>